<dbReference type="WBParaSite" id="Minc3s03253g33294">
    <property type="protein sequence ID" value="Minc3s03253g33294"/>
    <property type="gene ID" value="Minc3s03253g33294"/>
</dbReference>
<accession>A0A914N470</accession>
<proteinExistence type="predicted"/>
<organism evidence="1 2">
    <name type="scientific">Meloidogyne incognita</name>
    <name type="common">Southern root-knot nematode worm</name>
    <name type="synonym">Oxyuris incognita</name>
    <dbReference type="NCBI Taxonomy" id="6306"/>
    <lineage>
        <taxon>Eukaryota</taxon>
        <taxon>Metazoa</taxon>
        <taxon>Ecdysozoa</taxon>
        <taxon>Nematoda</taxon>
        <taxon>Chromadorea</taxon>
        <taxon>Rhabditida</taxon>
        <taxon>Tylenchina</taxon>
        <taxon>Tylenchomorpha</taxon>
        <taxon>Tylenchoidea</taxon>
        <taxon>Meloidogynidae</taxon>
        <taxon>Meloidogyninae</taxon>
        <taxon>Meloidogyne</taxon>
        <taxon>Meloidogyne incognita group</taxon>
    </lineage>
</organism>
<reference evidence="2" key="1">
    <citation type="submission" date="2022-11" db="UniProtKB">
        <authorList>
            <consortium name="WormBaseParasite"/>
        </authorList>
    </citation>
    <scope>IDENTIFICATION</scope>
</reference>
<dbReference type="Proteomes" id="UP000887563">
    <property type="component" value="Unplaced"/>
</dbReference>
<dbReference type="AlphaFoldDB" id="A0A914N470"/>
<evidence type="ECO:0000313" key="1">
    <source>
        <dbReference type="Proteomes" id="UP000887563"/>
    </source>
</evidence>
<evidence type="ECO:0000313" key="2">
    <source>
        <dbReference type="WBParaSite" id="Minc3s03253g33294"/>
    </source>
</evidence>
<sequence>MRSPRILVNHNELGPHAEIDAFIRQWIVRDHLENTGAVFRPEFWNVSYRVNEDLARTSNGIESWHNVFNSNFSNGHPKLSYFVRMMENE</sequence>
<keyword evidence="1" id="KW-1185">Reference proteome</keyword>
<protein>
    <submittedName>
        <fullName evidence="2">Uncharacterized protein</fullName>
    </submittedName>
</protein>
<name>A0A914N470_MELIC</name>